<evidence type="ECO:0000313" key="3">
    <source>
        <dbReference type="Proteomes" id="UP001302477"/>
    </source>
</evidence>
<dbReference type="RefSeq" id="WP_318955662.1">
    <property type="nucleotide sequence ID" value="NZ_CP137555.1"/>
</dbReference>
<proteinExistence type="predicted"/>
<evidence type="ECO:0000313" key="2">
    <source>
        <dbReference type="EMBL" id="WOX07233.1"/>
    </source>
</evidence>
<keyword evidence="3" id="KW-1185">Reference proteome</keyword>
<feature type="chain" id="PRO_5043983937" evidence="1">
    <location>
        <begin position="21"/>
        <end position="152"/>
    </location>
</feature>
<evidence type="ECO:0000256" key="1">
    <source>
        <dbReference type="SAM" id="SignalP"/>
    </source>
</evidence>
<dbReference type="KEGG" id="mpaf:R5R33_08885"/>
<dbReference type="SUPFAM" id="SSF54427">
    <property type="entry name" value="NTF2-like"/>
    <property type="match status" value="1"/>
</dbReference>
<name>A0AAU0N412_9GAMM</name>
<gene>
    <name evidence="2" type="ORF">R5R33_08885</name>
</gene>
<feature type="signal peptide" evidence="1">
    <location>
        <begin position="1"/>
        <end position="20"/>
    </location>
</feature>
<organism evidence="2 3">
    <name type="scientific">Microbulbifer pacificus</name>
    <dbReference type="NCBI Taxonomy" id="407164"/>
    <lineage>
        <taxon>Bacteria</taxon>
        <taxon>Pseudomonadati</taxon>
        <taxon>Pseudomonadota</taxon>
        <taxon>Gammaproteobacteria</taxon>
        <taxon>Cellvibrionales</taxon>
        <taxon>Microbulbiferaceae</taxon>
        <taxon>Microbulbifer</taxon>
    </lineage>
</organism>
<dbReference type="InterPro" id="IPR032710">
    <property type="entry name" value="NTF2-like_dom_sf"/>
</dbReference>
<dbReference type="EMBL" id="CP137555">
    <property type="protein sequence ID" value="WOX07233.1"/>
    <property type="molecule type" value="Genomic_DNA"/>
</dbReference>
<protein>
    <submittedName>
        <fullName evidence="2">Nuclear transport factor 2 family protein</fullName>
    </submittedName>
</protein>
<reference evidence="2 3" key="1">
    <citation type="submission" date="2023-10" db="EMBL/GenBank/DDBJ databases">
        <title>Description of Microbulbifer bruguierae sp. nov., isolated from the sediments of mangrove plant Bruguiera sexangula and comparative genomic analyses of the genus Microbulbifer.</title>
        <authorList>
            <person name="Long M."/>
        </authorList>
    </citation>
    <scope>NUCLEOTIDE SEQUENCE [LARGE SCALE GENOMIC DNA]</scope>
    <source>
        <strain evidence="2 3">SPO729</strain>
    </source>
</reference>
<keyword evidence="1" id="KW-0732">Signal</keyword>
<accession>A0AAU0N412</accession>
<dbReference type="AlphaFoldDB" id="A0AAU0N412"/>
<sequence>MKIIRKLMLVLSLFSGAVSAQVAPAFEPVMALFSAMSEVDHSGMRAAVTDKFELLENGDVWGIDELIAVVTPSEYKRESFFSLISTDVREDIALINYWNKAVFSSKKSTKNVTWLESVVVVKEDGSWRLQQMHSTRVDPEKVPDSVAFTEMR</sequence>
<dbReference type="Proteomes" id="UP001302477">
    <property type="component" value="Chromosome"/>
</dbReference>
<dbReference type="Gene3D" id="3.10.450.50">
    <property type="match status" value="1"/>
</dbReference>